<dbReference type="OrthoDB" id="48952at2759"/>
<feature type="chain" id="PRO_5040323324" evidence="3">
    <location>
        <begin position="23"/>
        <end position="813"/>
    </location>
</feature>
<keyword evidence="1" id="KW-0175">Coiled coil</keyword>
<protein>
    <submittedName>
        <fullName evidence="4">Uncharacterized protein</fullName>
    </submittedName>
</protein>
<dbReference type="Proteomes" id="UP001153069">
    <property type="component" value="Unassembled WGS sequence"/>
</dbReference>
<accession>A0A9N8DWG1</accession>
<feature type="region of interest" description="Disordered" evidence="2">
    <location>
        <begin position="351"/>
        <end position="395"/>
    </location>
</feature>
<proteinExistence type="predicted"/>
<organism evidence="4 5">
    <name type="scientific">Seminavis robusta</name>
    <dbReference type="NCBI Taxonomy" id="568900"/>
    <lineage>
        <taxon>Eukaryota</taxon>
        <taxon>Sar</taxon>
        <taxon>Stramenopiles</taxon>
        <taxon>Ochrophyta</taxon>
        <taxon>Bacillariophyta</taxon>
        <taxon>Bacillariophyceae</taxon>
        <taxon>Bacillariophycidae</taxon>
        <taxon>Naviculales</taxon>
        <taxon>Naviculaceae</taxon>
        <taxon>Seminavis</taxon>
    </lineage>
</organism>
<gene>
    <name evidence="4" type="ORF">SEMRO_347_G122810.1</name>
</gene>
<reference evidence="4" key="1">
    <citation type="submission" date="2020-06" db="EMBL/GenBank/DDBJ databases">
        <authorList>
            <consortium name="Plant Systems Biology data submission"/>
        </authorList>
    </citation>
    <scope>NUCLEOTIDE SEQUENCE</scope>
    <source>
        <strain evidence="4">D6</strain>
    </source>
</reference>
<evidence type="ECO:0000313" key="4">
    <source>
        <dbReference type="EMBL" id="CAB9508424.1"/>
    </source>
</evidence>
<keyword evidence="5" id="KW-1185">Reference proteome</keyword>
<sequence length="813" mass="88191">MMGSKQMSTVWLVALALGSASAFQPLVFPTQRRHQGLQQPVHPGSLSRTTRAVWSRQPSLFQASPVQDDEDDRAAAFSETKEKTRLSRFRQRVSKFLKKKLVVAVFVGSSIAGIWTPRPAEASAPVMAVPKAEQRDPATDALLNHDRKMVVKQQQELQEMNKRAREIEASEGTAARSKFEKEYKAQKEKEAQDRIDAVTQLKRDLLDQGMDPFTTIEGQRQVILAEKGVDLGKVPGTMMYLQKQLEGGKKIEKSLLYKQAPNRRVVKAMVEDMKNKGQDPLAYFDDHQEQTQTIMAMTPVAAAQLAQKYQANLEQYGQINVPKEGEMSVKEKMEKAGVETTAQSVVGSAVEAATPSSDGGGAGIAGDADTATAAESTTEEETTSVAPPAAKKSKKANTVKIGGAEIPVLPLAGVGVVAVGGGGYAFKIMQDRAALAEEEREKQFRLLMGMDEDEDTQNSPGSAPALEVVDDGLGGLDSMDKTEAPPEPTPMPAPKKKRRGFFGKKNKNSRETDLAVLVSEGATAPQFAGLLAKILTYGAPGRFPSVDRLPGDMPFQEFELEAAKQRLTDSREEAGIALEESAEVFANVVNCMLIDIVDLASSTLKAKDDKVTVDGIGVVIDFMNHASSLYDSVAGGTVIEPVTYGGNLGKGQLEKMYSAYATSGMMNLGDMDTDFEARVSLLQDAFQISEKKAQGLTMKALQKNMMKMMKDGDMEDMMKQFGGEGGLEGLAGMEGMMGEEGEVDPEQLKESLKMLKQMKDSGAFDPSELEAVKAQFRETYGQSLDEVITQGDEEGVDSADKELLDLMKAILDD</sequence>
<feature type="coiled-coil region" evidence="1">
    <location>
        <begin position="143"/>
        <end position="208"/>
    </location>
</feature>
<feature type="compositionally biased region" description="Low complexity" evidence="2">
    <location>
        <begin position="365"/>
        <end position="376"/>
    </location>
</feature>
<dbReference type="AlphaFoldDB" id="A0A9N8DWG1"/>
<evidence type="ECO:0000256" key="2">
    <source>
        <dbReference type="SAM" id="MobiDB-lite"/>
    </source>
</evidence>
<keyword evidence="3" id="KW-0732">Signal</keyword>
<evidence type="ECO:0000313" key="5">
    <source>
        <dbReference type="Proteomes" id="UP001153069"/>
    </source>
</evidence>
<feature type="signal peptide" evidence="3">
    <location>
        <begin position="1"/>
        <end position="22"/>
    </location>
</feature>
<dbReference type="EMBL" id="CAICTM010000346">
    <property type="protein sequence ID" value="CAB9508424.1"/>
    <property type="molecule type" value="Genomic_DNA"/>
</dbReference>
<comment type="caution">
    <text evidence="4">The sequence shown here is derived from an EMBL/GenBank/DDBJ whole genome shotgun (WGS) entry which is preliminary data.</text>
</comment>
<feature type="compositionally biased region" description="Basic residues" evidence="2">
    <location>
        <begin position="494"/>
        <end position="505"/>
    </location>
</feature>
<name>A0A9N8DWG1_9STRA</name>
<feature type="region of interest" description="Disordered" evidence="2">
    <location>
        <begin position="472"/>
        <end position="505"/>
    </location>
</feature>
<evidence type="ECO:0000256" key="3">
    <source>
        <dbReference type="SAM" id="SignalP"/>
    </source>
</evidence>
<evidence type="ECO:0000256" key="1">
    <source>
        <dbReference type="SAM" id="Coils"/>
    </source>
</evidence>